<feature type="domain" description="ALMS motif" evidence="5">
    <location>
        <begin position="655"/>
        <end position="790"/>
    </location>
</feature>
<reference evidence="7" key="2">
    <citation type="submission" date="2025-09" db="UniProtKB">
        <authorList>
            <consortium name="Ensembl"/>
        </authorList>
    </citation>
    <scope>IDENTIFICATION</scope>
</reference>
<evidence type="ECO:0000256" key="3">
    <source>
        <dbReference type="ARBA" id="ARBA00023212"/>
    </source>
</evidence>
<dbReference type="GO" id="GO:0008017">
    <property type="term" value="F:microtubule binding"/>
    <property type="evidence" value="ECO:0007669"/>
    <property type="project" value="TreeGrafter"/>
</dbReference>
<dbReference type="InterPro" id="IPR029299">
    <property type="entry name" value="ALMS_motif"/>
</dbReference>
<keyword evidence="2" id="KW-0963">Cytoplasm</keyword>
<dbReference type="GO" id="GO:0005813">
    <property type="term" value="C:centrosome"/>
    <property type="evidence" value="ECO:0007669"/>
    <property type="project" value="UniProtKB-SubCell"/>
</dbReference>
<dbReference type="AlphaFoldDB" id="A0A8C3K188"/>
<dbReference type="GO" id="GO:0046599">
    <property type="term" value="P:regulation of centriole replication"/>
    <property type="evidence" value="ECO:0007669"/>
    <property type="project" value="TreeGrafter"/>
</dbReference>
<evidence type="ECO:0000256" key="2">
    <source>
        <dbReference type="ARBA" id="ARBA00022490"/>
    </source>
</evidence>
<evidence type="ECO:0000256" key="1">
    <source>
        <dbReference type="ARBA" id="ARBA00004300"/>
    </source>
</evidence>
<sequence length="792" mass="87912">MLMRGGGRHELFMPLQPERADPGFPCHHCNKWRLSQSSSGHRTSPESTEMPSGEGKPPCLRCARHSRVDFQVKPHPKWTRETQSFVTQLYLTINYSSWKKTGGFGVTQKPWGTDGQRTSMGLQRQSAVEGKSGSTKESLSPQNTKLISPILISQMIDENKSKENWPALPMQSTIPQPGAYHTKQPLANHASININRAFTVPPSRLEIQASVDDAMSPSDSPIAEGKQCQNWPKGFASITITARRVVAGSRDPACGAEAVQEPKAVSPTLSKIPAALRHWPPPGHENQNVSPLKISEACTQLSEEPQKQIFHPGNKDNGVGLQSSDGREKVPPSFISCVHLQVSQQCPNTIYYLDKSLNVCIDQPRIKCQKIHRSVLSFNINCSSSRLTADGVDGIANGEPIEEILKTRLLGENKTPLKSNWSADLTEKNVINRGTTNEGYLGSTCPLQSVFVSELPAFVDIPRGPDNIATAKKDDDKQSGSYRTAFCLQLPNSSDEAGTQMLSGSKKQQRTTGRSSATASGSPPDTASRKAITAATDGSSERRDPPKGTSKSKGIQAQGTLKPKIAVSRSLCNIKASSRILWEENVHMQNQLLKSDYEFCGSSDKIKKHKEEDGRERASRVILSVALSPDAALEKNDALAWPETSPQPEKTPPVPWTLREALEIHKPQFISRSQERLRRLEHMVQLRKAQQSDAPAGNQAALVRKLSSTSTSSKKKQYTIPHPLSDNLFKPKERFIPEKEMHMRSKRIYDNLPEVKKKQEEKQKRIIIQSNRLRVEIFKKQLLDQLLQRNTE</sequence>
<evidence type="ECO:0000313" key="8">
    <source>
        <dbReference type="Proteomes" id="UP000694419"/>
    </source>
</evidence>
<protein>
    <submittedName>
        <fullName evidence="7">Chromosome 10 open reading frame 90</fullName>
    </submittedName>
</protein>
<comment type="subcellular location">
    <subcellularLocation>
        <location evidence="1">Cytoplasm</location>
        <location evidence="1">Cytoskeleton</location>
        <location evidence="1">Microtubule organizing center</location>
        <location evidence="1">Centrosome</location>
    </subcellularLocation>
</comment>
<dbReference type="Pfam" id="PF17730">
    <property type="entry name" value="Centro_C10orf90"/>
    <property type="match status" value="1"/>
</dbReference>
<feature type="region of interest" description="Disordered" evidence="4">
    <location>
        <begin position="35"/>
        <end position="57"/>
    </location>
</feature>
<evidence type="ECO:0000313" key="7">
    <source>
        <dbReference type="Ensembl" id="ENSCPGP00000014056.1"/>
    </source>
</evidence>
<feature type="compositionally biased region" description="Polar residues" evidence="4">
    <location>
        <begin position="115"/>
        <end position="141"/>
    </location>
</feature>
<feature type="compositionally biased region" description="Polar residues" evidence="4">
    <location>
        <begin position="35"/>
        <end position="50"/>
    </location>
</feature>
<feature type="region of interest" description="Disordered" evidence="4">
    <location>
        <begin position="110"/>
        <end position="141"/>
    </location>
</feature>
<organism evidence="7 8">
    <name type="scientific">Calidris pygmaea</name>
    <name type="common">Spoon-billed sandpiper</name>
    <dbReference type="NCBI Taxonomy" id="425635"/>
    <lineage>
        <taxon>Eukaryota</taxon>
        <taxon>Metazoa</taxon>
        <taxon>Chordata</taxon>
        <taxon>Craniata</taxon>
        <taxon>Vertebrata</taxon>
        <taxon>Euteleostomi</taxon>
        <taxon>Archelosauria</taxon>
        <taxon>Archosauria</taxon>
        <taxon>Dinosauria</taxon>
        <taxon>Saurischia</taxon>
        <taxon>Theropoda</taxon>
        <taxon>Coelurosauria</taxon>
        <taxon>Aves</taxon>
        <taxon>Neognathae</taxon>
        <taxon>Neoaves</taxon>
        <taxon>Charadriiformes</taxon>
        <taxon>Scolopacidae</taxon>
        <taxon>Calidris</taxon>
    </lineage>
</organism>
<accession>A0A8C3K188</accession>
<feature type="compositionally biased region" description="Low complexity" evidence="4">
    <location>
        <begin position="510"/>
        <end position="524"/>
    </location>
</feature>
<feature type="region of interest" description="Disordered" evidence="4">
    <location>
        <begin position="493"/>
        <end position="560"/>
    </location>
</feature>
<evidence type="ECO:0000259" key="6">
    <source>
        <dbReference type="Pfam" id="PF17730"/>
    </source>
</evidence>
<dbReference type="Proteomes" id="UP000694419">
    <property type="component" value="Unplaced"/>
</dbReference>
<feature type="compositionally biased region" description="Polar residues" evidence="4">
    <location>
        <begin position="549"/>
        <end position="559"/>
    </location>
</feature>
<name>A0A8C3K188_9CHAR</name>
<keyword evidence="8" id="KW-1185">Reference proteome</keyword>
<keyword evidence="3" id="KW-0206">Cytoskeleton</keyword>
<dbReference type="PANTHER" id="PTHR21553:SF24">
    <property type="entry name" value="(E2-INDEPENDENT) E3 UBIQUITIN-CONJUGATING ENZYME FATS"/>
    <property type="match status" value="1"/>
</dbReference>
<proteinExistence type="predicted"/>
<feature type="domain" description="Centrosomal protein C10orf90 N-terminal" evidence="6">
    <location>
        <begin position="150"/>
        <end position="649"/>
    </location>
</feature>
<evidence type="ECO:0000259" key="5">
    <source>
        <dbReference type="Pfam" id="PF15309"/>
    </source>
</evidence>
<dbReference type="GO" id="GO:0005814">
    <property type="term" value="C:centriole"/>
    <property type="evidence" value="ECO:0007669"/>
    <property type="project" value="TreeGrafter"/>
</dbReference>
<dbReference type="InterPro" id="IPR041179">
    <property type="entry name" value="C10orf90_N"/>
</dbReference>
<reference evidence="7" key="1">
    <citation type="submission" date="2025-08" db="UniProtKB">
        <authorList>
            <consortium name="Ensembl"/>
        </authorList>
    </citation>
    <scope>IDENTIFICATION</scope>
</reference>
<feature type="compositionally biased region" description="Polar residues" evidence="4">
    <location>
        <begin position="493"/>
        <end position="506"/>
    </location>
</feature>
<dbReference type="Pfam" id="PF15309">
    <property type="entry name" value="ALMS_motif"/>
    <property type="match status" value="1"/>
</dbReference>
<dbReference type="Ensembl" id="ENSCPGT00000015412.1">
    <property type="protein sequence ID" value="ENSCPGP00000014056.1"/>
    <property type="gene ID" value="ENSCPGG00000009933.1"/>
</dbReference>
<evidence type="ECO:0000256" key="4">
    <source>
        <dbReference type="SAM" id="MobiDB-lite"/>
    </source>
</evidence>
<dbReference type="PANTHER" id="PTHR21553">
    <property type="entry name" value="ALMS1-RELATED"/>
    <property type="match status" value="1"/>
</dbReference>
<dbReference type="GO" id="GO:0005829">
    <property type="term" value="C:cytosol"/>
    <property type="evidence" value="ECO:0007669"/>
    <property type="project" value="TreeGrafter"/>
</dbReference>